<dbReference type="Proteomes" id="UP000319148">
    <property type="component" value="Unassembled WGS sequence"/>
</dbReference>
<protein>
    <submittedName>
        <fullName evidence="2">Uncharacterized protein</fullName>
    </submittedName>
</protein>
<sequence length="64" mass="6769">MVDVAEASKAANTVQVDAGRSGSLENKAEIQQTIQNIAEDSSIERKEVEADTGPNVGQNVDIRA</sequence>
<evidence type="ECO:0000313" key="3">
    <source>
        <dbReference type="Proteomes" id="UP000319148"/>
    </source>
</evidence>
<feature type="compositionally biased region" description="Polar residues" evidence="1">
    <location>
        <begin position="29"/>
        <end position="39"/>
    </location>
</feature>
<dbReference type="AlphaFoldDB" id="A0A501PS71"/>
<name>A0A501PS71_9PROT</name>
<organism evidence="2 3">
    <name type="scientific">Emcibacter nanhaiensis</name>
    <dbReference type="NCBI Taxonomy" id="1505037"/>
    <lineage>
        <taxon>Bacteria</taxon>
        <taxon>Pseudomonadati</taxon>
        <taxon>Pseudomonadota</taxon>
        <taxon>Alphaproteobacteria</taxon>
        <taxon>Emcibacterales</taxon>
        <taxon>Emcibacteraceae</taxon>
        <taxon>Emcibacter</taxon>
    </lineage>
</organism>
<accession>A0A501PS71</accession>
<dbReference type="EMBL" id="VFIY01000004">
    <property type="protein sequence ID" value="TPD63085.1"/>
    <property type="molecule type" value="Genomic_DNA"/>
</dbReference>
<keyword evidence="3" id="KW-1185">Reference proteome</keyword>
<dbReference type="RefSeq" id="WP_139938335.1">
    <property type="nucleotide sequence ID" value="NZ_JBHSYP010000022.1"/>
</dbReference>
<evidence type="ECO:0000313" key="2">
    <source>
        <dbReference type="EMBL" id="TPD63085.1"/>
    </source>
</evidence>
<gene>
    <name evidence="2" type="ORF">FIV46_03110</name>
</gene>
<proteinExistence type="predicted"/>
<evidence type="ECO:0000256" key="1">
    <source>
        <dbReference type="SAM" id="MobiDB-lite"/>
    </source>
</evidence>
<comment type="caution">
    <text evidence="2">The sequence shown here is derived from an EMBL/GenBank/DDBJ whole genome shotgun (WGS) entry which is preliminary data.</text>
</comment>
<feature type="region of interest" description="Disordered" evidence="1">
    <location>
        <begin position="1"/>
        <end position="64"/>
    </location>
</feature>
<dbReference type="OrthoDB" id="8481131at2"/>
<reference evidence="3" key="1">
    <citation type="submission" date="2019-06" db="EMBL/GenBank/DDBJ databases">
        <title>The complete genome of Emcibacter congregatus ZYLT.</title>
        <authorList>
            <person name="Zhao Z."/>
        </authorList>
    </citation>
    <scope>NUCLEOTIDE SEQUENCE [LARGE SCALE GENOMIC DNA]</scope>
    <source>
        <strain evidence="3">MCCC 1A06723</strain>
    </source>
</reference>